<evidence type="ECO:0000256" key="1">
    <source>
        <dbReference type="SAM" id="Phobius"/>
    </source>
</evidence>
<keyword evidence="1" id="KW-1133">Transmembrane helix</keyword>
<keyword evidence="1" id="KW-0812">Transmembrane</keyword>
<keyword evidence="3" id="KW-1185">Reference proteome</keyword>
<feature type="transmembrane region" description="Helical" evidence="1">
    <location>
        <begin position="21"/>
        <end position="41"/>
    </location>
</feature>
<accession>A0A1H3R182</accession>
<evidence type="ECO:0000313" key="3">
    <source>
        <dbReference type="Proteomes" id="UP000198625"/>
    </source>
</evidence>
<dbReference type="EMBL" id="FNQE01000024">
    <property type="protein sequence ID" value="SDZ19574.1"/>
    <property type="molecule type" value="Genomic_DNA"/>
</dbReference>
<reference evidence="2 3" key="1">
    <citation type="submission" date="2016-10" db="EMBL/GenBank/DDBJ databases">
        <authorList>
            <person name="de Groot N.N."/>
        </authorList>
    </citation>
    <scope>NUCLEOTIDE SEQUENCE [LARGE SCALE GENOMIC DNA]</scope>
    <source>
        <strain evidence="2 3">DSM 21650</strain>
    </source>
</reference>
<gene>
    <name evidence="2" type="ORF">SAMN05660462_02173</name>
</gene>
<sequence length="114" mass="13981">MVLESRLEKYKNIKLEKRQRRIKKVIIILSIIILIYGMNIVDRAVRDMMCIYDRQLYFFNHDNDFYRLHLFGQDYLVEKKQINDKIYKTKGIIEDFTKLVNDYSDKVLKIIRTR</sequence>
<name>A0A1H3R182_9FIRM</name>
<dbReference type="AlphaFoldDB" id="A0A1H3R182"/>
<keyword evidence="1" id="KW-0472">Membrane</keyword>
<organism evidence="2 3">
    <name type="scientific">Proteiniborus ethanoligenes</name>
    <dbReference type="NCBI Taxonomy" id="415015"/>
    <lineage>
        <taxon>Bacteria</taxon>
        <taxon>Bacillati</taxon>
        <taxon>Bacillota</taxon>
        <taxon>Clostridia</taxon>
        <taxon>Eubacteriales</taxon>
        <taxon>Proteiniborus</taxon>
    </lineage>
</organism>
<protein>
    <submittedName>
        <fullName evidence="2">Uncharacterized protein</fullName>
    </submittedName>
</protein>
<dbReference type="STRING" id="415015.SAMN05660462_02173"/>
<evidence type="ECO:0000313" key="2">
    <source>
        <dbReference type="EMBL" id="SDZ19574.1"/>
    </source>
</evidence>
<proteinExistence type="predicted"/>
<dbReference type="Proteomes" id="UP000198625">
    <property type="component" value="Unassembled WGS sequence"/>
</dbReference>